<feature type="compositionally biased region" description="Gly residues" evidence="1">
    <location>
        <begin position="42"/>
        <end position="59"/>
    </location>
</feature>
<sequence>MTLTMPPAPSGSPQQMAMAQYAYLFQMAQQLNLALGQLETGGAGTSSSGGGTAGGGGTGKDSRGYQELKSMIVKTAGLVKRQMDQLSARLEGEYVAVSDFGTYVERLSAYLEANPEALTQYYSFCSDLQANMEAVSAAFGQYRTETEGYIRTGIVGYDGAVPVYGVAVGQGLTVTDVDGETVVDQNNFRATFTAQRLSFWQDANEVAYVSNNRLYITNITVLEGVTLGQWQITTASGLAFRWIGG</sequence>
<evidence type="ECO:0000256" key="1">
    <source>
        <dbReference type="SAM" id="MobiDB-lite"/>
    </source>
</evidence>
<dbReference type="AlphaFoldDB" id="A0AAE3DE95"/>
<organism evidence="2 3">
    <name type="scientific">Brotocaccenecus cirricatena</name>
    <dbReference type="NCBI Taxonomy" id="3064195"/>
    <lineage>
        <taxon>Bacteria</taxon>
        <taxon>Bacillati</taxon>
        <taxon>Bacillota</taxon>
        <taxon>Clostridia</taxon>
        <taxon>Eubacteriales</taxon>
        <taxon>Oscillospiraceae</taxon>
        <taxon>Brotocaccenecus</taxon>
    </lineage>
</organism>
<dbReference type="RefSeq" id="WP_302927821.1">
    <property type="nucleotide sequence ID" value="NZ_JAJEPW010000004.1"/>
</dbReference>
<proteinExistence type="predicted"/>
<evidence type="ECO:0000313" key="2">
    <source>
        <dbReference type="EMBL" id="MCC2128451.1"/>
    </source>
</evidence>
<comment type="caution">
    <text evidence="2">The sequence shown here is derived from an EMBL/GenBank/DDBJ whole genome shotgun (WGS) entry which is preliminary data.</text>
</comment>
<feature type="region of interest" description="Disordered" evidence="1">
    <location>
        <begin position="42"/>
        <end position="62"/>
    </location>
</feature>
<keyword evidence="3" id="KW-1185">Reference proteome</keyword>
<dbReference type="EMBL" id="JAJEPW010000004">
    <property type="protein sequence ID" value="MCC2128451.1"/>
    <property type="molecule type" value="Genomic_DNA"/>
</dbReference>
<gene>
    <name evidence="2" type="ORF">LKD37_02765</name>
</gene>
<dbReference type="Proteomes" id="UP001199319">
    <property type="component" value="Unassembled WGS sequence"/>
</dbReference>
<protein>
    <submittedName>
        <fullName evidence="2">Uncharacterized protein</fullName>
    </submittedName>
</protein>
<evidence type="ECO:0000313" key="3">
    <source>
        <dbReference type="Proteomes" id="UP001199319"/>
    </source>
</evidence>
<reference evidence="2" key="1">
    <citation type="submission" date="2021-10" db="EMBL/GenBank/DDBJ databases">
        <title>Anaerobic single-cell dispensing facilitates the cultivation of human gut bacteria.</title>
        <authorList>
            <person name="Afrizal A."/>
        </authorList>
    </citation>
    <scope>NUCLEOTIDE SEQUENCE</scope>
    <source>
        <strain evidence="2">CLA-AA-H272</strain>
    </source>
</reference>
<accession>A0AAE3DE95</accession>
<name>A0AAE3DE95_9FIRM</name>